<dbReference type="Gene3D" id="1.10.10.10">
    <property type="entry name" value="Winged helix-like DNA-binding domain superfamily/Winged helix DNA-binding domain"/>
    <property type="match status" value="1"/>
</dbReference>
<evidence type="ECO:0000313" key="1">
    <source>
        <dbReference type="EMBL" id="PZV38788.1"/>
    </source>
</evidence>
<reference evidence="2" key="1">
    <citation type="submission" date="2017-03" db="EMBL/GenBank/DDBJ databases">
        <authorList>
            <person name="Safronova V.I."/>
            <person name="Sazanova A.L."/>
            <person name="Chirak E.R."/>
        </authorList>
    </citation>
    <scope>NUCLEOTIDE SEQUENCE [LARGE SCALE GENOMIC DNA]</scope>
    <source>
        <strain evidence="2">Ach-343</strain>
    </source>
</reference>
<accession>A0A2W7CAS3</accession>
<sequence>MIDVRFSTAVQMVLSIALAEHDGFRCTSQTLADGLGANPSFVRTLMVPLNRDGLLLSTKGKGGGIRLGRPSDKITLRDIYCAVTEDKKLFVARPDVPARCRISANIGDFFQIITQDAEGAVLHSLENRTVADSLKKILQIDRRRQAKLSSGAPAKLIRTAT</sequence>
<dbReference type="InterPro" id="IPR030489">
    <property type="entry name" value="TR_Rrf2-type_CS"/>
</dbReference>
<keyword evidence="2" id="KW-1185">Reference proteome</keyword>
<dbReference type="EMBL" id="MZXV01000017">
    <property type="protein sequence ID" value="PZV38788.1"/>
    <property type="molecule type" value="Genomic_DNA"/>
</dbReference>
<dbReference type="Pfam" id="PF02082">
    <property type="entry name" value="Rrf2"/>
    <property type="match status" value="1"/>
</dbReference>
<dbReference type="OrthoDB" id="9800506at2"/>
<dbReference type="PANTHER" id="PTHR33221:SF15">
    <property type="entry name" value="HTH-TYPE TRANSCRIPTIONAL REGULATOR YWGB-RELATED"/>
    <property type="match status" value="1"/>
</dbReference>
<comment type="caution">
    <text evidence="1">The sequence shown here is derived from an EMBL/GenBank/DDBJ whole genome shotgun (WGS) entry which is preliminary data.</text>
</comment>
<dbReference type="InterPro" id="IPR036388">
    <property type="entry name" value="WH-like_DNA-bd_sf"/>
</dbReference>
<name>A0A2W7CAS3_9HYPH</name>
<proteinExistence type="predicted"/>
<protein>
    <submittedName>
        <fullName evidence="1">Transcriptional regulator</fullName>
    </submittedName>
</protein>
<dbReference type="GO" id="GO:0005829">
    <property type="term" value="C:cytosol"/>
    <property type="evidence" value="ECO:0007669"/>
    <property type="project" value="TreeGrafter"/>
</dbReference>
<organism evidence="1 2">
    <name type="scientific">Mesorhizobium kowhaii</name>
    <dbReference type="NCBI Taxonomy" id="1300272"/>
    <lineage>
        <taxon>Bacteria</taxon>
        <taxon>Pseudomonadati</taxon>
        <taxon>Pseudomonadota</taxon>
        <taxon>Alphaproteobacteria</taxon>
        <taxon>Hyphomicrobiales</taxon>
        <taxon>Phyllobacteriaceae</taxon>
        <taxon>Mesorhizobium</taxon>
    </lineage>
</organism>
<gene>
    <name evidence="1" type="ORF">B5V02_09025</name>
</gene>
<evidence type="ECO:0000313" key="2">
    <source>
        <dbReference type="Proteomes" id="UP000248616"/>
    </source>
</evidence>
<dbReference type="PROSITE" id="PS01332">
    <property type="entry name" value="HTH_RRF2_1"/>
    <property type="match status" value="1"/>
</dbReference>
<dbReference type="PANTHER" id="PTHR33221">
    <property type="entry name" value="WINGED HELIX-TURN-HELIX TRANSCRIPTIONAL REGULATOR, RRF2 FAMILY"/>
    <property type="match status" value="1"/>
</dbReference>
<dbReference type="SUPFAM" id="SSF46785">
    <property type="entry name" value="Winged helix' DNA-binding domain"/>
    <property type="match status" value="1"/>
</dbReference>
<dbReference type="Proteomes" id="UP000248616">
    <property type="component" value="Unassembled WGS sequence"/>
</dbReference>
<dbReference type="InterPro" id="IPR036390">
    <property type="entry name" value="WH_DNA-bd_sf"/>
</dbReference>
<dbReference type="AlphaFoldDB" id="A0A2W7CAS3"/>
<dbReference type="PROSITE" id="PS51197">
    <property type="entry name" value="HTH_RRF2_2"/>
    <property type="match status" value="1"/>
</dbReference>
<dbReference type="InterPro" id="IPR000944">
    <property type="entry name" value="Tscrpt_reg_Rrf2"/>
</dbReference>
<dbReference type="GO" id="GO:0003700">
    <property type="term" value="F:DNA-binding transcription factor activity"/>
    <property type="evidence" value="ECO:0007669"/>
    <property type="project" value="TreeGrafter"/>
</dbReference>